<dbReference type="OrthoDB" id="9768323at2"/>
<proteinExistence type="predicted"/>
<dbReference type="InterPro" id="IPR043129">
    <property type="entry name" value="ATPase_NBD"/>
</dbReference>
<evidence type="ECO:0000259" key="3">
    <source>
        <dbReference type="Pfam" id="PF19278"/>
    </source>
</evidence>
<reference evidence="4 5" key="1">
    <citation type="submission" date="2007-08" db="EMBL/GenBank/DDBJ databases">
        <title>Complete sequence of Roseiflexus castenholzii DSM 13941.</title>
        <authorList>
            <consortium name="US DOE Joint Genome Institute"/>
            <person name="Copeland A."/>
            <person name="Lucas S."/>
            <person name="Lapidus A."/>
            <person name="Barry K."/>
            <person name="Glavina del Rio T."/>
            <person name="Dalin E."/>
            <person name="Tice H."/>
            <person name="Pitluck S."/>
            <person name="Thompson L.S."/>
            <person name="Brettin T."/>
            <person name="Bruce D."/>
            <person name="Detter J.C."/>
            <person name="Han C."/>
            <person name="Tapia R."/>
            <person name="Schmutz J."/>
            <person name="Larimer F."/>
            <person name="Land M."/>
            <person name="Hauser L."/>
            <person name="Kyrpides N."/>
            <person name="Mikhailova N."/>
            <person name="Bryant D.A."/>
            <person name="Hanada S."/>
            <person name="Tsukatani Y."/>
            <person name="Richardson P."/>
        </authorList>
    </citation>
    <scope>NUCLEOTIDE SEQUENCE [LARGE SCALE GENOMIC DNA]</scope>
    <source>
        <strain evidence="5">DSM 13941 / HLO8</strain>
    </source>
</reference>
<dbReference type="Proteomes" id="UP000000263">
    <property type="component" value="Chromosome"/>
</dbReference>
<keyword evidence="4" id="KW-0378">Hydrolase</keyword>
<dbReference type="Pfam" id="PF19278">
    <property type="entry name" value="Hydant_A_C"/>
    <property type="match status" value="1"/>
</dbReference>
<dbReference type="InterPro" id="IPR008040">
    <property type="entry name" value="Hydant_A_N"/>
</dbReference>
<protein>
    <submittedName>
        <fullName evidence="4">5-oxoprolinase (ATP-hydrolyzing)</fullName>
        <ecNumber evidence="4">3.5.2.9</ecNumber>
    </submittedName>
</protein>
<keyword evidence="5" id="KW-1185">Reference proteome</keyword>
<dbReference type="AlphaFoldDB" id="A7NK50"/>
<dbReference type="PANTHER" id="PTHR11365:SF23">
    <property type="entry name" value="HYPOTHETICAL 5-OXOPROLINASE (EUROFUNG)-RELATED"/>
    <property type="match status" value="1"/>
</dbReference>
<dbReference type="InterPro" id="IPR045079">
    <property type="entry name" value="Oxoprolinase-like"/>
</dbReference>
<dbReference type="KEGG" id="rca:Rcas_1778"/>
<dbReference type="RefSeq" id="WP_012120296.1">
    <property type="nucleotide sequence ID" value="NC_009767.1"/>
</dbReference>
<dbReference type="GO" id="GO:0017168">
    <property type="term" value="F:5-oxoprolinase (ATP-hydrolyzing) activity"/>
    <property type="evidence" value="ECO:0007669"/>
    <property type="project" value="UniProtKB-EC"/>
</dbReference>
<dbReference type="GO" id="GO:0006749">
    <property type="term" value="P:glutathione metabolic process"/>
    <property type="evidence" value="ECO:0007669"/>
    <property type="project" value="TreeGrafter"/>
</dbReference>
<feature type="domain" description="Hydantoinase/oxoprolinase N-terminal" evidence="2">
    <location>
        <begin position="12"/>
        <end position="200"/>
    </location>
</feature>
<evidence type="ECO:0000259" key="2">
    <source>
        <dbReference type="Pfam" id="PF05378"/>
    </source>
</evidence>
<dbReference type="GO" id="GO:0005829">
    <property type="term" value="C:cytosol"/>
    <property type="evidence" value="ECO:0007669"/>
    <property type="project" value="TreeGrafter"/>
</dbReference>
<feature type="domain" description="Acetophenone carboxylase-like C-terminal" evidence="3">
    <location>
        <begin position="525"/>
        <end position="713"/>
    </location>
</feature>
<accession>A7NK50</accession>
<dbReference type="InterPro" id="IPR002821">
    <property type="entry name" value="Hydantoinase_A"/>
</dbReference>
<evidence type="ECO:0000259" key="1">
    <source>
        <dbReference type="Pfam" id="PF01968"/>
    </source>
</evidence>
<evidence type="ECO:0000313" key="5">
    <source>
        <dbReference type="Proteomes" id="UP000000263"/>
    </source>
</evidence>
<gene>
    <name evidence="4" type="ordered locus">Rcas_1778</name>
</gene>
<dbReference type="HOGENOM" id="CLU_002157_1_2_0"/>
<dbReference type="EC" id="3.5.2.9" evidence="4"/>
<dbReference type="Pfam" id="PF01968">
    <property type="entry name" value="Hydantoinase_A"/>
    <property type="match status" value="1"/>
</dbReference>
<dbReference type="PANTHER" id="PTHR11365">
    <property type="entry name" value="5-OXOPROLINASE RELATED"/>
    <property type="match status" value="1"/>
</dbReference>
<dbReference type="Pfam" id="PF05378">
    <property type="entry name" value="Hydant_A_N"/>
    <property type="match status" value="1"/>
</dbReference>
<feature type="domain" description="Hydantoinase A/oxoprolinase" evidence="1">
    <location>
        <begin position="225"/>
        <end position="510"/>
    </location>
</feature>
<sequence length="715" mass="78438">MSNGMGSRPRILAIDAGGTMTDTFIINERGEFVVGKAQTTPHDESIGFLNSARDALHYWGMSVEEAFGAMVSGIYSGTAMLNRLLERKGRKVGVIVTAGMEDYLRMERAIQTYLGYSYSDRLHIVTHRHNPPLVPRQRIFGVRERIDVFGKVAIPLYEHEARAAVEQLLTMGVDSIVVNLIYSFKNPAHEQRVREIAEEVMAAEGRRIPIYLSSELYPLRADFPRLNATLLEAYAAEPSREQLQKVRDVTRAHGATFDLRVMASHGGTISIDARELARTLISGPIGGVIGAKYLAERIGVHNVACTDIGGTSFDIALITDGEFQIKNVPDVARFLLNIPLVQIDSVGAGTGSFVRVNPGNRRIEIGPDSAGARVGVCYPEGGVDTVTISDCNVVLGYLNPDNFLGGEVRLDRQRAIAAVQQQIAEPLGLDVYAAAAGVIELFEDNLKNNLLGRIIGKGYGPENYTLLSYGGGGPLHVGGYSAGLNFEDVLIPTWAPGFSAFGCACGDFEYRYDRSIDLPIFPGIDDTARMQLGAVINAAWDALADQVAAEFAKSGISREQIDFKPAIRMQYYGQLNDLEFRSPVRRIEEPGDILQLLRAFDDLYAKIYYNAARTPDFGYLATRAIMTGSVDVEKPALPHRAETGIVPDPEAQISIREVYWKGAWVPTPIFAMDRLHAGNRIVGPAIIEAPACTLVVPPDRQVWLDRNDIFHMRPA</sequence>
<organism evidence="4 5">
    <name type="scientific">Roseiflexus castenholzii (strain DSM 13941 / HLO8)</name>
    <dbReference type="NCBI Taxonomy" id="383372"/>
    <lineage>
        <taxon>Bacteria</taxon>
        <taxon>Bacillati</taxon>
        <taxon>Chloroflexota</taxon>
        <taxon>Chloroflexia</taxon>
        <taxon>Chloroflexales</taxon>
        <taxon>Roseiflexineae</taxon>
        <taxon>Roseiflexaceae</taxon>
        <taxon>Roseiflexus</taxon>
    </lineage>
</organism>
<dbReference type="eggNOG" id="COG0145">
    <property type="taxonomic scope" value="Bacteria"/>
</dbReference>
<evidence type="ECO:0000313" key="4">
    <source>
        <dbReference type="EMBL" id="ABU57870.1"/>
    </source>
</evidence>
<dbReference type="EMBL" id="CP000804">
    <property type="protein sequence ID" value="ABU57870.1"/>
    <property type="molecule type" value="Genomic_DNA"/>
</dbReference>
<dbReference type="SUPFAM" id="SSF53067">
    <property type="entry name" value="Actin-like ATPase domain"/>
    <property type="match status" value="1"/>
</dbReference>
<name>A7NK50_ROSCS</name>
<dbReference type="STRING" id="383372.Rcas_1778"/>
<dbReference type="InterPro" id="IPR049517">
    <property type="entry name" value="ACX-like_C"/>
</dbReference>